<keyword evidence="3" id="KW-1185">Reference proteome</keyword>
<comment type="caution">
    <text evidence="2">The sequence shown here is derived from an EMBL/GenBank/DDBJ whole genome shotgun (WGS) entry which is preliminary data.</text>
</comment>
<evidence type="ECO:0000313" key="2">
    <source>
        <dbReference type="EMBL" id="ORZ38989.1"/>
    </source>
</evidence>
<sequence length="245" mass="25557">MRQEQEAAMGFQVPVGQPGSRFSIISPNGSTLAAPPTLMFVSRPQNSDSIPTIGSGPRPMLHRMASAPVMIRPISFVGSATPTNGTPNTIHGAISPASGVSADSSPYLQSSSGAHPVPVYMIPVSSAAQMDPSFAYATMNHAPNWAAGGIQYAPTLPLNAGKPQDHTNQHDCGEAGLGINSSTSEPITEESDKAQAALIPEADNVQRRPSAENVRHRQIGGSPQSATFAEGYLPHSSSTFSLTED</sequence>
<proteinExistence type="predicted"/>
<feature type="region of interest" description="Disordered" evidence="1">
    <location>
        <begin position="160"/>
        <end position="245"/>
    </location>
</feature>
<evidence type="ECO:0000313" key="3">
    <source>
        <dbReference type="Proteomes" id="UP000193411"/>
    </source>
</evidence>
<name>A0A1Y2HWV4_9FUNG</name>
<accession>A0A1Y2HWV4</accession>
<dbReference type="EMBL" id="MCFL01000007">
    <property type="protein sequence ID" value="ORZ38989.1"/>
    <property type="molecule type" value="Genomic_DNA"/>
</dbReference>
<dbReference type="AlphaFoldDB" id="A0A1Y2HWV4"/>
<feature type="compositionally biased region" description="Polar residues" evidence="1">
    <location>
        <begin position="235"/>
        <end position="245"/>
    </location>
</feature>
<gene>
    <name evidence="2" type="ORF">BCR44DRAFT_1285302</name>
</gene>
<reference evidence="2 3" key="1">
    <citation type="submission" date="2016-07" db="EMBL/GenBank/DDBJ databases">
        <title>Pervasive Adenine N6-methylation of Active Genes in Fungi.</title>
        <authorList>
            <consortium name="DOE Joint Genome Institute"/>
            <person name="Mondo S.J."/>
            <person name="Dannebaum R.O."/>
            <person name="Kuo R.C."/>
            <person name="Labutti K."/>
            <person name="Haridas S."/>
            <person name="Kuo A."/>
            <person name="Salamov A."/>
            <person name="Ahrendt S.R."/>
            <person name="Lipzen A."/>
            <person name="Sullivan W."/>
            <person name="Andreopoulos W.B."/>
            <person name="Clum A."/>
            <person name="Lindquist E."/>
            <person name="Daum C."/>
            <person name="Ramamoorthy G.K."/>
            <person name="Gryganskyi A."/>
            <person name="Culley D."/>
            <person name="Magnuson J.K."/>
            <person name="James T.Y."/>
            <person name="O'Malley M.A."/>
            <person name="Stajich J.E."/>
            <person name="Spatafora J.W."/>
            <person name="Visel A."/>
            <person name="Grigoriev I.V."/>
        </authorList>
    </citation>
    <scope>NUCLEOTIDE SEQUENCE [LARGE SCALE GENOMIC DNA]</scope>
    <source>
        <strain evidence="2 3">PL171</strain>
    </source>
</reference>
<feature type="compositionally biased region" description="Basic and acidic residues" evidence="1">
    <location>
        <begin position="204"/>
        <end position="215"/>
    </location>
</feature>
<evidence type="ECO:0000256" key="1">
    <source>
        <dbReference type="SAM" id="MobiDB-lite"/>
    </source>
</evidence>
<feature type="region of interest" description="Disordered" evidence="1">
    <location>
        <begin position="87"/>
        <end position="109"/>
    </location>
</feature>
<feature type="compositionally biased region" description="Basic and acidic residues" evidence="1">
    <location>
        <begin position="163"/>
        <end position="173"/>
    </location>
</feature>
<dbReference type="Proteomes" id="UP000193411">
    <property type="component" value="Unassembled WGS sequence"/>
</dbReference>
<protein>
    <submittedName>
        <fullName evidence="2">Uncharacterized protein</fullName>
    </submittedName>
</protein>
<organism evidence="2 3">
    <name type="scientific">Catenaria anguillulae PL171</name>
    <dbReference type="NCBI Taxonomy" id="765915"/>
    <lineage>
        <taxon>Eukaryota</taxon>
        <taxon>Fungi</taxon>
        <taxon>Fungi incertae sedis</taxon>
        <taxon>Blastocladiomycota</taxon>
        <taxon>Blastocladiomycetes</taxon>
        <taxon>Blastocladiales</taxon>
        <taxon>Catenariaceae</taxon>
        <taxon>Catenaria</taxon>
    </lineage>
</organism>